<feature type="region of interest" description="Disordered" evidence="7">
    <location>
        <begin position="215"/>
        <end position="261"/>
    </location>
</feature>
<dbReference type="GO" id="GO:0006352">
    <property type="term" value="P:DNA-templated transcription initiation"/>
    <property type="evidence" value="ECO:0007669"/>
    <property type="project" value="UniProtKB-UniRule"/>
</dbReference>
<evidence type="ECO:0000259" key="8">
    <source>
        <dbReference type="PROSITE" id="PS00716"/>
    </source>
</evidence>
<dbReference type="CDD" id="cd06171">
    <property type="entry name" value="Sigma70_r4"/>
    <property type="match status" value="1"/>
</dbReference>
<dbReference type="PANTHER" id="PTHR30603">
    <property type="entry name" value="RNA POLYMERASE SIGMA FACTOR RPO"/>
    <property type="match status" value="1"/>
</dbReference>
<evidence type="ECO:0000256" key="2">
    <source>
        <dbReference type="ARBA" id="ARBA00023015"/>
    </source>
</evidence>
<dbReference type="InterPro" id="IPR013324">
    <property type="entry name" value="RNA_pol_sigma_r3/r4-like"/>
</dbReference>
<keyword evidence="4 6" id="KW-0238">DNA-binding</keyword>
<dbReference type="InterPro" id="IPR007630">
    <property type="entry name" value="RNA_pol_sigma70_r4"/>
</dbReference>
<keyword evidence="2 6" id="KW-0805">Transcription regulation</keyword>
<dbReference type="GO" id="GO:0003677">
    <property type="term" value="F:DNA binding"/>
    <property type="evidence" value="ECO:0007669"/>
    <property type="project" value="UniProtKB-KW"/>
</dbReference>
<dbReference type="PIRSF" id="PIRSF000767">
    <property type="entry name" value="RNA_pol_sigma_SigB/C/D"/>
    <property type="match status" value="1"/>
</dbReference>
<dbReference type="Gene3D" id="1.10.10.10">
    <property type="entry name" value="Winged helix-like DNA-binding domain superfamily/Winged helix DNA-binding domain"/>
    <property type="match status" value="2"/>
</dbReference>
<evidence type="ECO:0000256" key="6">
    <source>
        <dbReference type="PIRNR" id="PIRNR000767"/>
    </source>
</evidence>
<dbReference type="InterPro" id="IPR000943">
    <property type="entry name" value="RNA_pol_sigma70"/>
</dbReference>
<evidence type="ECO:0000313" key="9">
    <source>
        <dbReference type="EMBL" id="KAK6920038.1"/>
    </source>
</evidence>
<accession>A0AAN8V263</accession>
<dbReference type="NCBIfam" id="TIGR02937">
    <property type="entry name" value="sigma70-ECF"/>
    <property type="match status" value="1"/>
</dbReference>
<evidence type="ECO:0000256" key="5">
    <source>
        <dbReference type="ARBA" id="ARBA00023163"/>
    </source>
</evidence>
<evidence type="ECO:0000256" key="3">
    <source>
        <dbReference type="ARBA" id="ARBA00023082"/>
    </source>
</evidence>
<dbReference type="GO" id="GO:0009507">
    <property type="term" value="C:chloroplast"/>
    <property type="evidence" value="ECO:0007669"/>
    <property type="project" value="UniProtKB-SubCell"/>
</dbReference>
<dbReference type="Proteomes" id="UP001370490">
    <property type="component" value="Unassembled WGS sequence"/>
</dbReference>
<keyword evidence="3 6" id="KW-0731">Sigma factor</keyword>
<dbReference type="GO" id="GO:0071482">
    <property type="term" value="P:cellular response to light stimulus"/>
    <property type="evidence" value="ECO:0007669"/>
    <property type="project" value="UniProtKB-ARBA"/>
</dbReference>
<reference evidence="9 10" key="1">
    <citation type="submission" date="2023-12" db="EMBL/GenBank/DDBJ databases">
        <title>A high-quality genome assembly for Dillenia turbinata (Dilleniales).</title>
        <authorList>
            <person name="Chanderbali A."/>
        </authorList>
    </citation>
    <scope>NUCLEOTIDE SEQUENCE [LARGE SCALE GENOMIC DNA]</scope>
    <source>
        <strain evidence="9">LSX21</strain>
        <tissue evidence="9">Leaf</tissue>
    </source>
</reference>
<dbReference type="GO" id="GO:0016987">
    <property type="term" value="F:sigma factor activity"/>
    <property type="evidence" value="ECO:0007669"/>
    <property type="project" value="UniProtKB-UniRule"/>
</dbReference>
<name>A0AAN8V263_9MAGN</name>
<protein>
    <recommendedName>
        <fullName evidence="6">RNA polymerase sigma factor</fullName>
    </recommendedName>
</protein>
<comment type="caution">
    <text evidence="9">The sequence shown here is derived from an EMBL/GenBank/DDBJ whole genome shotgun (WGS) entry which is preliminary data.</text>
</comment>
<dbReference type="Pfam" id="PF04542">
    <property type="entry name" value="Sigma70_r2"/>
    <property type="match status" value="1"/>
</dbReference>
<evidence type="ECO:0000256" key="4">
    <source>
        <dbReference type="ARBA" id="ARBA00023125"/>
    </source>
</evidence>
<dbReference type="Pfam" id="PF04545">
    <property type="entry name" value="Sigma70_r4"/>
    <property type="match status" value="1"/>
</dbReference>
<comment type="similarity">
    <text evidence="1 6">Belongs to the sigma-70 factor family.</text>
</comment>
<comment type="subcellular location">
    <subcellularLocation>
        <location evidence="6">Plastid</location>
        <location evidence="6">Chloroplast</location>
    </subcellularLocation>
</comment>
<keyword evidence="6" id="KW-0150">Chloroplast</keyword>
<dbReference type="InterPro" id="IPR016262">
    <property type="entry name" value="RNA_pol_sigma_SigB/C/D/F"/>
</dbReference>
<dbReference type="PANTHER" id="PTHR30603:SF57">
    <property type="entry name" value="RNA POLYMERASE SIGMA FACTOR SIGB"/>
    <property type="match status" value="1"/>
</dbReference>
<gene>
    <name evidence="9" type="ORF">RJ641_015942</name>
</gene>
<dbReference type="InterPro" id="IPR014284">
    <property type="entry name" value="RNA_pol_sigma-70_dom"/>
</dbReference>
<dbReference type="FunFam" id="1.10.601.10:FF:000007">
    <property type="entry name" value="RNA polymerase sigma factor sigB"/>
    <property type="match status" value="1"/>
</dbReference>
<evidence type="ECO:0000256" key="7">
    <source>
        <dbReference type="SAM" id="MobiDB-lite"/>
    </source>
</evidence>
<keyword evidence="6" id="KW-0934">Plastid</keyword>
<dbReference type="EMBL" id="JBAMMX010000021">
    <property type="protein sequence ID" value="KAK6920038.1"/>
    <property type="molecule type" value="Genomic_DNA"/>
</dbReference>
<sequence length="635" mass="71313">MSCLLPQFKCPPDRLSAFSRTHHHFCFIQQIPKSRETVLFQAQCVLSTTAPPTATAMHILDIDKLRLPSLESEPDSLATCRPLTYVGATGPPVKMNFEATLATETLLENEEAVIAAAAAEAVALAKAAVKFANDAALMIGDAKSECKAATSKSDTNSMERSFFTEKERLGIIGDSIIGETRPVDSHAMQYRSEESDDLEPTYDELEQLQEELSKSVAVRSNRQAERKARRARAAEKASTSVVHVKSGSTSRKKRTSSQEVDYSDPLRYLRGTTSTSKLLTASEELELSAGIQDLLKLENLHDELAERYGGRPIFAQWAAAAGVDQKTLRQRLNYGVSCKDKMIKSNVRLVISIAKNYQGVGMNLQDLVQEGCRGLIRGAEKFDASKGFKFSTYAHWWIKQAVRKSLSDQSRTIRLPFHMVEATYKVKEARKQLYSENGRHPDNEEVAEAAGLSMKRFTAVLLTPKAPRSLDQKIGMNLDLKPSEVIADPDAETAEELLIKQFMKKDLEKVLDSLNPREKQVIRWRFGLGDGRMKTLQEIGELMGVSRERIRQIESCGFRKLKNKRRTKHLQQYLRWEESRALTACLLKNGMAPHRQWEPIRAVAKASLHRAVENAEEYTFIPCFVGWRKSSSVTE</sequence>
<dbReference type="InterPro" id="IPR050239">
    <property type="entry name" value="Sigma-70_RNA_pol_init_factors"/>
</dbReference>
<dbReference type="PROSITE" id="PS00716">
    <property type="entry name" value="SIGMA70_2"/>
    <property type="match status" value="1"/>
</dbReference>
<proteinExistence type="inferred from homology"/>
<dbReference type="InterPro" id="IPR036388">
    <property type="entry name" value="WH-like_DNA-bd_sf"/>
</dbReference>
<dbReference type="AlphaFoldDB" id="A0AAN8V263"/>
<dbReference type="InterPro" id="IPR007624">
    <property type="entry name" value="RNA_pol_sigma70_r3"/>
</dbReference>
<evidence type="ECO:0000256" key="1">
    <source>
        <dbReference type="ARBA" id="ARBA00007788"/>
    </source>
</evidence>
<organism evidence="9 10">
    <name type="scientific">Dillenia turbinata</name>
    <dbReference type="NCBI Taxonomy" id="194707"/>
    <lineage>
        <taxon>Eukaryota</taxon>
        <taxon>Viridiplantae</taxon>
        <taxon>Streptophyta</taxon>
        <taxon>Embryophyta</taxon>
        <taxon>Tracheophyta</taxon>
        <taxon>Spermatophyta</taxon>
        <taxon>Magnoliopsida</taxon>
        <taxon>eudicotyledons</taxon>
        <taxon>Gunneridae</taxon>
        <taxon>Pentapetalae</taxon>
        <taxon>Dilleniales</taxon>
        <taxon>Dilleniaceae</taxon>
        <taxon>Dillenia</taxon>
    </lineage>
</organism>
<dbReference type="PRINTS" id="PR00046">
    <property type="entry name" value="SIGMA70FCT"/>
</dbReference>
<dbReference type="InterPro" id="IPR007627">
    <property type="entry name" value="RNA_pol_sigma70_r2"/>
</dbReference>
<keyword evidence="10" id="KW-1185">Reference proteome</keyword>
<keyword evidence="5 6" id="KW-0804">Transcription</keyword>
<dbReference type="SUPFAM" id="SSF88659">
    <property type="entry name" value="Sigma3 and sigma4 domains of RNA polymerase sigma factors"/>
    <property type="match status" value="2"/>
</dbReference>
<comment type="function">
    <text evidence="6">Sigma factors are initiation factors that promote the attachment of plastid-encoded RNA polymerase (PEP) to specific initiation sites and are then released.</text>
</comment>
<dbReference type="SUPFAM" id="SSF88946">
    <property type="entry name" value="Sigma2 domain of RNA polymerase sigma factors"/>
    <property type="match status" value="1"/>
</dbReference>
<dbReference type="Pfam" id="PF04539">
    <property type="entry name" value="Sigma70_r3"/>
    <property type="match status" value="1"/>
</dbReference>
<dbReference type="Gene3D" id="1.10.601.10">
    <property type="entry name" value="RNA Polymerase Primary Sigma Factor"/>
    <property type="match status" value="1"/>
</dbReference>
<evidence type="ECO:0000313" key="10">
    <source>
        <dbReference type="Proteomes" id="UP001370490"/>
    </source>
</evidence>
<feature type="domain" description="RNA polymerase sigma-70" evidence="8">
    <location>
        <begin position="535"/>
        <end position="561"/>
    </location>
</feature>
<dbReference type="InterPro" id="IPR013325">
    <property type="entry name" value="RNA_pol_sigma_r2"/>
</dbReference>